<gene>
    <name evidence="2" type="ORF">Dsin_022525</name>
</gene>
<dbReference type="Proteomes" id="UP001281410">
    <property type="component" value="Unassembled WGS sequence"/>
</dbReference>
<dbReference type="EMBL" id="JANJYJ010000007">
    <property type="protein sequence ID" value="KAK3199110.1"/>
    <property type="molecule type" value="Genomic_DNA"/>
</dbReference>
<name>A0AAE0A1N5_9ROSI</name>
<keyword evidence="1" id="KW-0472">Membrane</keyword>
<keyword evidence="1" id="KW-0812">Transmembrane</keyword>
<keyword evidence="3" id="KW-1185">Reference proteome</keyword>
<proteinExistence type="predicted"/>
<dbReference type="AlphaFoldDB" id="A0AAE0A1N5"/>
<reference evidence="2" key="1">
    <citation type="journal article" date="2023" name="Plant J.">
        <title>Genome sequences and population genomics provide insights into the demographic history, inbreeding, and mutation load of two 'living fossil' tree species of Dipteronia.</title>
        <authorList>
            <person name="Feng Y."/>
            <person name="Comes H.P."/>
            <person name="Chen J."/>
            <person name="Zhu S."/>
            <person name="Lu R."/>
            <person name="Zhang X."/>
            <person name="Li P."/>
            <person name="Qiu J."/>
            <person name="Olsen K.M."/>
            <person name="Qiu Y."/>
        </authorList>
    </citation>
    <scope>NUCLEOTIDE SEQUENCE</scope>
    <source>
        <strain evidence="2">NBL</strain>
    </source>
</reference>
<keyword evidence="1" id="KW-1133">Transmembrane helix</keyword>
<comment type="caution">
    <text evidence="2">The sequence shown here is derived from an EMBL/GenBank/DDBJ whole genome shotgun (WGS) entry which is preliminary data.</text>
</comment>
<evidence type="ECO:0000256" key="1">
    <source>
        <dbReference type="SAM" id="Phobius"/>
    </source>
</evidence>
<protein>
    <submittedName>
        <fullName evidence="2">Uncharacterized protein</fullName>
    </submittedName>
</protein>
<evidence type="ECO:0000313" key="2">
    <source>
        <dbReference type="EMBL" id="KAK3199110.1"/>
    </source>
</evidence>
<sequence length="101" mass="11812">MMSHLITRTTLQLMQVKKLQEMRLVKMVMQLACSPSRWLFRRPMRSPTSPPHPLPSVVVACRKLVLYRMASSVLVVNMFGVFFFNSSLVYNMEEDFFIIIN</sequence>
<evidence type="ECO:0000313" key="3">
    <source>
        <dbReference type="Proteomes" id="UP001281410"/>
    </source>
</evidence>
<organism evidence="2 3">
    <name type="scientific">Dipteronia sinensis</name>
    <dbReference type="NCBI Taxonomy" id="43782"/>
    <lineage>
        <taxon>Eukaryota</taxon>
        <taxon>Viridiplantae</taxon>
        <taxon>Streptophyta</taxon>
        <taxon>Embryophyta</taxon>
        <taxon>Tracheophyta</taxon>
        <taxon>Spermatophyta</taxon>
        <taxon>Magnoliopsida</taxon>
        <taxon>eudicotyledons</taxon>
        <taxon>Gunneridae</taxon>
        <taxon>Pentapetalae</taxon>
        <taxon>rosids</taxon>
        <taxon>malvids</taxon>
        <taxon>Sapindales</taxon>
        <taxon>Sapindaceae</taxon>
        <taxon>Hippocastanoideae</taxon>
        <taxon>Acereae</taxon>
        <taxon>Dipteronia</taxon>
    </lineage>
</organism>
<feature type="transmembrane region" description="Helical" evidence="1">
    <location>
        <begin position="65"/>
        <end position="84"/>
    </location>
</feature>
<accession>A0AAE0A1N5</accession>